<evidence type="ECO:0000256" key="3">
    <source>
        <dbReference type="SAM" id="MobiDB-lite"/>
    </source>
</evidence>
<evidence type="ECO:0008006" key="6">
    <source>
        <dbReference type="Google" id="ProtNLM"/>
    </source>
</evidence>
<dbReference type="InterPro" id="IPR011010">
    <property type="entry name" value="DNA_brk_join_enz"/>
</dbReference>
<evidence type="ECO:0000256" key="1">
    <source>
        <dbReference type="ARBA" id="ARBA00023125"/>
    </source>
</evidence>
<sequence>MTEPKLKARGSRSSRPRPYPSRLSLRPSPLRPLCFAGERLYKWRPTSARSDREGSAVVPEADLMNITNILSYSWADGTLETYGSGLLIYHCFCDSRNIAEIHRAPASQDLLAAFLAAAAGNYAGKTLEGYLSGVRAWHTIHGVHWAPVKAESVALQPKSAAKKKRCPYTVEIITTLLSQLDFNVPLDAAVASCLTTGFYSSARLGDFDSAIHVKPSNVREETDPQGLKMTVLGLPWTKSKPSGEDIFYATQDNVTDPCRIFANHLRVNGPPPNSHLFSYVHKSAHRPLTKSAFIARIHKAFKTAKLDPLQGHGIRIGATLFYLLRGTPFDVVKSIGRWASDAFLLYLRKHAQIMAPYMQANPHLHTEFVRISMPPAR</sequence>
<keyword evidence="2" id="KW-0233">DNA recombination</keyword>
<reference evidence="4" key="1">
    <citation type="submission" date="2023-03" db="EMBL/GenBank/DDBJ databases">
        <title>Massive genome expansion in bonnet fungi (Mycena s.s.) driven by repeated elements and novel gene families across ecological guilds.</title>
        <authorList>
            <consortium name="Lawrence Berkeley National Laboratory"/>
            <person name="Harder C.B."/>
            <person name="Miyauchi S."/>
            <person name="Viragh M."/>
            <person name="Kuo A."/>
            <person name="Thoen E."/>
            <person name="Andreopoulos B."/>
            <person name="Lu D."/>
            <person name="Skrede I."/>
            <person name="Drula E."/>
            <person name="Henrissat B."/>
            <person name="Morin E."/>
            <person name="Kohler A."/>
            <person name="Barry K."/>
            <person name="LaButti K."/>
            <person name="Morin E."/>
            <person name="Salamov A."/>
            <person name="Lipzen A."/>
            <person name="Mereny Z."/>
            <person name="Hegedus B."/>
            <person name="Baldrian P."/>
            <person name="Stursova M."/>
            <person name="Weitz H."/>
            <person name="Taylor A."/>
            <person name="Grigoriev I.V."/>
            <person name="Nagy L.G."/>
            <person name="Martin F."/>
            <person name="Kauserud H."/>
        </authorList>
    </citation>
    <scope>NUCLEOTIDE SEQUENCE</scope>
    <source>
        <strain evidence="4">9144</strain>
    </source>
</reference>
<dbReference type="SUPFAM" id="SSF56349">
    <property type="entry name" value="DNA breaking-rejoining enzymes"/>
    <property type="match status" value="1"/>
</dbReference>
<dbReference type="PANTHER" id="PTHR34605">
    <property type="entry name" value="PHAGE_INTEGRASE DOMAIN-CONTAINING PROTEIN"/>
    <property type="match status" value="1"/>
</dbReference>
<dbReference type="InterPro" id="IPR052925">
    <property type="entry name" value="Phage_Integrase-like_Recomb"/>
</dbReference>
<evidence type="ECO:0000313" key="4">
    <source>
        <dbReference type="EMBL" id="KAJ7219526.1"/>
    </source>
</evidence>
<dbReference type="Gene3D" id="1.10.443.10">
    <property type="entry name" value="Intergrase catalytic core"/>
    <property type="match status" value="1"/>
</dbReference>
<organism evidence="4 5">
    <name type="scientific">Mycena pura</name>
    <dbReference type="NCBI Taxonomy" id="153505"/>
    <lineage>
        <taxon>Eukaryota</taxon>
        <taxon>Fungi</taxon>
        <taxon>Dikarya</taxon>
        <taxon>Basidiomycota</taxon>
        <taxon>Agaricomycotina</taxon>
        <taxon>Agaricomycetes</taxon>
        <taxon>Agaricomycetidae</taxon>
        <taxon>Agaricales</taxon>
        <taxon>Marasmiineae</taxon>
        <taxon>Mycenaceae</taxon>
        <taxon>Mycena</taxon>
    </lineage>
</organism>
<evidence type="ECO:0000256" key="2">
    <source>
        <dbReference type="ARBA" id="ARBA00023172"/>
    </source>
</evidence>
<keyword evidence="5" id="KW-1185">Reference proteome</keyword>
<gene>
    <name evidence="4" type="ORF">GGX14DRAFT_533259</name>
</gene>
<dbReference type="Proteomes" id="UP001219525">
    <property type="component" value="Unassembled WGS sequence"/>
</dbReference>
<dbReference type="Gene3D" id="1.10.150.130">
    <property type="match status" value="1"/>
</dbReference>
<dbReference type="InterPro" id="IPR010998">
    <property type="entry name" value="Integrase_recombinase_N"/>
</dbReference>
<comment type="caution">
    <text evidence="4">The sequence shown here is derived from an EMBL/GenBank/DDBJ whole genome shotgun (WGS) entry which is preliminary data.</text>
</comment>
<name>A0AAD6VQ58_9AGAR</name>
<dbReference type="SUPFAM" id="SSF47823">
    <property type="entry name" value="lambda integrase-like, N-terminal domain"/>
    <property type="match status" value="1"/>
</dbReference>
<keyword evidence="1" id="KW-0238">DNA-binding</keyword>
<accession>A0AAD6VQ58</accession>
<proteinExistence type="predicted"/>
<dbReference type="InterPro" id="IPR013762">
    <property type="entry name" value="Integrase-like_cat_sf"/>
</dbReference>
<dbReference type="EMBL" id="JARJCW010000011">
    <property type="protein sequence ID" value="KAJ7219526.1"/>
    <property type="molecule type" value="Genomic_DNA"/>
</dbReference>
<protein>
    <recommendedName>
        <fullName evidence="6">Tyr recombinase domain-containing protein</fullName>
    </recommendedName>
</protein>
<dbReference type="PANTHER" id="PTHR34605:SF4">
    <property type="entry name" value="DNA ADENINE METHYLTRANSFERASE"/>
    <property type="match status" value="1"/>
</dbReference>
<dbReference type="AlphaFoldDB" id="A0AAD6VQ58"/>
<dbReference type="GO" id="GO:0006310">
    <property type="term" value="P:DNA recombination"/>
    <property type="evidence" value="ECO:0007669"/>
    <property type="project" value="UniProtKB-KW"/>
</dbReference>
<dbReference type="GO" id="GO:0015074">
    <property type="term" value="P:DNA integration"/>
    <property type="evidence" value="ECO:0007669"/>
    <property type="project" value="InterPro"/>
</dbReference>
<dbReference type="GO" id="GO:0003677">
    <property type="term" value="F:DNA binding"/>
    <property type="evidence" value="ECO:0007669"/>
    <property type="project" value="UniProtKB-KW"/>
</dbReference>
<evidence type="ECO:0000313" key="5">
    <source>
        <dbReference type="Proteomes" id="UP001219525"/>
    </source>
</evidence>
<feature type="region of interest" description="Disordered" evidence="3">
    <location>
        <begin position="1"/>
        <end position="25"/>
    </location>
</feature>